<feature type="binding site" evidence="14">
    <location>
        <position position="112"/>
    </location>
    <ligand>
        <name>ATP</name>
        <dbReference type="ChEBI" id="CHEBI:30616"/>
    </ligand>
</feature>
<evidence type="ECO:0000256" key="5">
    <source>
        <dbReference type="ARBA" id="ARBA00022490"/>
    </source>
</evidence>
<feature type="binding site" evidence="14">
    <location>
        <position position="116"/>
    </location>
    <ligand>
        <name>L-threonine</name>
        <dbReference type="ChEBI" id="CHEBI:57926"/>
    </ligand>
</feature>
<evidence type="ECO:0000256" key="2">
    <source>
        <dbReference type="ARBA" id="ARBA00007663"/>
    </source>
</evidence>
<dbReference type="PANTHER" id="PTHR17490">
    <property type="entry name" value="SUA5"/>
    <property type="match status" value="1"/>
</dbReference>
<dbReference type="GO" id="GO:0003725">
    <property type="term" value="F:double-stranded RNA binding"/>
    <property type="evidence" value="ECO:0007669"/>
    <property type="project" value="UniProtKB-UniRule"/>
</dbReference>
<evidence type="ECO:0000256" key="6">
    <source>
        <dbReference type="ARBA" id="ARBA00022679"/>
    </source>
</evidence>
<dbReference type="PANTHER" id="PTHR17490:SF16">
    <property type="entry name" value="THREONYLCARBAMOYL-AMP SYNTHASE"/>
    <property type="match status" value="1"/>
</dbReference>
<evidence type="ECO:0000256" key="14">
    <source>
        <dbReference type="PIRSR" id="PIRSR004930-1"/>
    </source>
</evidence>
<evidence type="ECO:0000256" key="8">
    <source>
        <dbReference type="ARBA" id="ARBA00022695"/>
    </source>
</evidence>
<dbReference type="GO" id="GO:0061710">
    <property type="term" value="F:L-threonylcarbamoyladenylate synthase"/>
    <property type="evidence" value="ECO:0007669"/>
    <property type="project" value="UniProtKB-EC"/>
</dbReference>
<feature type="binding site" evidence="14">
    <location>
        <position position="30"/>
    </location>
    <ligand>
        <name>L-threonine</name>
        <dbReference type="ChEBI" id="CHEBI:57926"/>
    </ligand>
</feature>
<dbReference type="RefSeq" id="WP_120177699.1">
    <property type="nucleotide sequence ID" value="NZ_AP018786.1"/>
</dbReference>
<dbReference type="GO" id="GO:0000049">
    <property type="term" value="F:tRNA binding"/>
    <property type="evidence" value="ECO:0007669"/>
    <property type="project" value="TreeGrafter"/>
</dbReference>
<feature type="binding site" evidence="14">
    <location>
        <position position="142"/>
    </location>
    <ligand>
        <name>L-threonine</name>
        <dbReference type="ChEBI" id="CHEBI:57926"/>
    </ligand>
</feature>
<evidence type="ECO:0000256" key="11">
    <source>
        <dbReference type="ARBA" id="ARBA00029774"/>
    </source>
</evidence>
<evidence type="ECO:0000256" key="4">
    <source>
        <dbReference type="ARBA" id="ARBA00015492"/>
    </source>
</evidence>
<dbReference type="EC" id="2.7.7.87" evidence="3 13"/>
<dbReference type="SUPFAM" id="SSF55821">
    <property type="entry name" value="YrdC/RibB"/>
    <property type="match status" value="1"/>
</dbReference>
<comment type="subcellular location">
    <subcellularLocation>
        <location evidence="1 13">Cytoplasm</location>
    </subcellularLocation>
</comment>
<accession>A0A2Z6IC92</accession>
<dbReference type="OrthoDB" id="9814580at2"/>
<dbReference type="PIRSF" id="PIRSF004930">
    <property type="entry name" value="Tln_factor_SUA5"/>
    <property type="match status" value="1"/>
</dbReference>
<gene>
    <name evidence="16" type="ORF">SUTMEG_20520</name>
</gene>
<evidence type="ECO:0000256" key="13">
    <source>
        <dbReference type="PIRNR" id="PIRNR004930"/>
    </source>
</evidence>
<evidence type="ECO:0000256" key="9">
    <source>
        <dbReference type="ARBA" id="ARBA00022741"/>
    </source>
</evidence>
<dbReference type="InterPro" id="IPR050156">
    <property type="entry name" value="TC-AMP_synthase_SUA5"/>
</dbReference>
<dbReference type="EMBL" id="AP018786">
    <property type="protein sequence ID" value="BBF24161.1"/>
    <property type="molecule type" value="Genomic_DNA"/>
</dbReference>
<keyword evidence="5 13" id="KW-0963">Cytoplasm</keyword>
<feature type="binding site" evidence="14">
    <location>
        <position position="62"/>
    </location>
    <ligand>
        <name>L-threonine</name>
        <dbReference type="ChEBI" id="CHEBI:57926"/>
    </ligand>
</feature>
<dbReference type="GO" id="GO:0005737">
    <property type="term" value="C:cytoplasm"/>
    <property type="evidence" value="ECO:0007669"/>
    <property type="project" value="UniProtKB-SubCell"/>
</dbReference>
<comment type="similarity">
    <text evidence="2 13">Belongs to the SUA5 family.</text>
</comment>
<keyword evidence="10 13" id="KW-0067">ATP-binding</keyword>
<dbReference type="InterPro" id="IPR010923">
    <property type="entry name" value="T(6)A37_SUA5"/>
</dbReference>
<feature type="binding site" evidence="14">
    <location>
        <position position="184"/>
    </location>
    <ligand>
        <name>L-threonine</name>
        <dbReference type="ChEBI" id="CHEBI:57926"/>
    </ligand>
</feature>
<keyword evidence="6 13" id="KW-0808">Transferase</keyword>
<dbReference type="Gene3D" id="3.90.870.10">
    <property type="entry name" value="DHBP synthase"/>
    <property type="match status" value="1"/>
</dbReference>
<comment type="function">
    <text evidence="13">Required for the formation of a threonylcarbamoyl group on adenosine at position 37 (t(6)A37) in tRNAs that read codons beginning with adenine.</text>
</comment>
<keyword evidence="9 13" id="KW-0547">Nucleotide-binding</keyword>
<protein>
    <recommendedName>
        <fullName evidence="4 13">Threonylcarbamoyl-AMP synthase</fullName>
        <shortName evidence="13">TC-AMP synthase</shortName>
        <ecNumber evidence="3 13">2.7.7.87</ecNumber>
    </recommendedName>
    <alternativeName>
        <fullName evidence="11 13">L-threonylcarbamoyladenylate synthase</fullName>
    </alternativeName>
</protein>
<dbReference type="GO" id="GO:0005524">
    <property type="term" value="F:ATP binding"/>
    <property type="evidence" value="ECO:0007669"/>
    <property type="project" value="UniProtKB-UniRule"/>
</dbReference>
<dbReference type="Pfam" id="PF03481">
    <property type="entry name" value="Sua5_C"/>
    <property type="match status" value="1"/>
</dbReference>
<evidence type="ECO:0000256" key="1">
    <source>
        <dbReference type="ARBA" id="ARBA00004496"/>
    </source>
</evidence>
<evidence type="ECO:0000313" key="17">
    <source>
        <dbReference type="Proteomes" id="UP000271003"/>
    </source>
</evidence>
<feature type="binding site" evidence="14">
    <location>
        <position position="150"/>
    </location>
    <ligand>
        <name>ATP</name>
        <dbReference type="ChEBI" id="CHEBI:30616"/>
    </ligand>
</feature>
<evidence type="ECO:0000256" key="10">
    <source>
        <dbReference type="ARBA" id="ARBA00022840"/>
    </source>
</evidence>
<keyword evidence="17" id="KW-1185">Reference proteome</keyword>
<comment type="catalytic activity">
    <reaction evidence="12 13">
        <text>L-threonine + hydrogencarbonate + ATP = L-threonylcarbamoyladenylate + diphosphate + H2O</text>
        <dbReference type="Rhea" id="RHEA:36407"/>
        <dbReference type="ChEBI" id="CHEBI:15377"/>
        <dbReference type="ChEBI" id="CHEBI:17544"/>
        <dbReference type="ChEBI" id="CHEBI:30616"/>
        <dbReference type="ChEBI" id="CHEBI:33019"/>
        <dbReference type="ChEBI" id="CHEBI:57926"/>
        <dbReference type="ChEBI" id="CHEBI:73682"/>
        <dbReference type="EC" id="2.7.7.87"/>
    </reaction>
</comment>
<dbReference type="GO" id="GO:0008033">
    <property type="term" value="P:tRNA processing"/>
    <property type="evidence" value="ECO:0007669"/>
    <property type="project" value="UniProtKB-KW"/>
</dbReference>
<evidence type="ECO:0000256" key="12">
    <source>
        <dbReference type="ARBA" id="ARBA00048366"/>
    </source>
</evidence>
<evidence type="ECO:0000313" key="16">
    <source>
        <dbReference type="EMBL" id="BBF24161.1"/>
    </source>
</evidence>
<dbReference type="InterPro" id="IPR006070">
    <property type="entry name" value="Sua5-like_dom"/>
</dbReference>
<dbReference type="InterPro" id="IPR038385">
    <property type="entry name" value="Sua5/YwlC_C"/>
</dbReference>
<feature type="binding site" evidence="14">
    <location>
        <position position="53"/>
    </location>
    <ligand>
        <name>ATP</name>
        <dbReference type="ChEBI" id="CHEBI:30616"/>
    </ligand>
</feature>
<dbReference type="InterPro" id="IPR005145">
    <property type="entry name" value="Sua5_C"/>
</dbReference>
<feature type="binding site" evidence="14">
    <location>
        <position position="140"/>
    </location>
    <ligand>
        <name>L-threonine</name>
        <dbReference type="ChEBI" id="CHEBI:57926"/>
    </ligand>
</feature>
<dbReference type="KEGG" id="sutt:SUTMEG_20520"/>
<dbReference type="Pfam" id="PF01300">
    <property type="entry name" value="Sua5_yciO_yrdC"/>
    <property type="match status" value="1"/>
</dbReference>
<feature type="binding site" evidence="14">
    <location>
        <position position="233"/>
    </location>
    <ligand>
        <name>ATP</name>
        <dbReference type="ChEBI" id="CHEBI:30616"/>
    </ligand>
</feature>
<dbReference type="Gene3D" id="3.40.50.11030">
    <property type="entry name" value="Threonylcarbamoyl-AMP synthase, C-terminal domain"/>
    <property type="match status" value="1"/>
</dbReference>
<feature type="domain" description="YrdC-like" evidence="15">
    <location>
        <begin position="8"/>
        <end position="202"/>
    </location>
</feature>
<dbReference type="InterPro" id="IPR017945">
    <property type="entry name" value="DHBP_synth_RibB-like_a/b_dom"/>
</dbReference>
<dbReference type="PROSITE" id="PS51163">
    <property type="entry name" value="YRDC"/>
    <property type="match status" value="1"/>
</dbReference>
<dbReference type="Proteomes" id="UP000271003">
    <property type="component" value="Chromosome"/>
</dbReference>
<organism evidence="16 17">
    <name type="scientific">Sutterella megalosphaeroides</name>
    <dbReference type="NCBI Taxonomy" id="2494234"/>
    <lineage>
        <taxon>Bacteria</taxon>
        <taxon>Pseudomonadati</taxon>
        <taxon>Pseudomonadota</taxon>
        <taxon>Betaproteobacteria</taxon>
        <taxon>Burkholderiales</taxon>
        <taxon>Sutterellaceae</taxon>
        <taxon>Sutterella</taxon>
    </lineage>
</organism>
<feature type="binding site" evidence="14">
    <location>
        <position position="198"/>
    </location>
    <ligand>
        <name>ATP</name>
        <dbReference type="ChEBI" id="CHEBI:30616"/>
    </ligand>
</feature>
<evidence type="ECO:0000256" key="3">
    <source>
        <dbReference type="ARBA" id="ARBA00012584"/>
    </source>
</evidence>
<evidence type="ECO:0000256" key="7">
    <source>
        <dbReference type="ARBA" id="ARBA00022694"/>
    </source>
</evidence>
<dbReference type="NCBIfam" id="TIGR00057">
    <property type="entry name" value="L-threonylcarbamoyladenylate synthase"/>
    <property type="match status" value="1"/>
</dbReference>
<evidence type="ECO:0000259" key="15">
    <source>
        <dbReference type="PROSITE" id="PS51163"/>
    </source>
</evidence>
<name>A0A2Z6IC92_9BURK</name>
<sequence length="335" mass="35738">MTTPPVDLQAVERARAILEAGGLVALPTETVYGLAADADNEAAVTATFEAKGRPKDHPLIVHVCGPEAIDAWAEDVPESARVLARAYWPGPLTLVLKKKPRCGLFVTGGQDTVALRCPSHPWAHALLKAFAGPTMKGLTAPSCNTFGRISPSCAEHVREDLGVKPEGKLDMILDGGPCEFGIESTMVNLSSGEPTILRHGVVTRAMLEETLGCPVPDAGSNAPRASGRLKSHYAPRTKLELVAPEALAERVAAWTQEGRTAAVMARASTLEALEALDAPVRLKLVSPETHLEYGARLYEALHELDHAGADRIFIEMPPEAPEWTAVHDRLGRAAA</sequence>
<proteinExistence type="inferred from homology"/>
<reference evidence="16 17" key="1">
    <citation type="journal article" date="2018" name="Int. J. Syst. Evol. Microbiol.">
        <title>Mesosutterella multiformis gen. nov., sp. nov., a member of the family Sutterellaceae and Sutterella megalosphaeroides sp. nov., isolated from human faeces.</title>
        <authorList>
            <person name="Sakamoto M."/>
            <person name="Ikeyama N."/>
            <person name="Kunihiro T."/>
            <person name="Iino T."/>
            <person name="Yuki M."/>
            <person name="Ohkuma M."/>
        </authorList>
    </citation>
    <scope>NUCLEOTIDE SEQUENCE [LARGE SCALE GENOMIC DNA]</scope>
    <source>
        <strain evidence="16 17">6FBBBH3</strain>
    </source>
</reference>
<dbReference type="GO" id="GO:0006450">
    <property type="term" value="P:regulation of translational fidelity"/>
    <property type="evidence" value="ECO:0007669"/>
    <property type="project" value="TreeGrafter"/>
</dbReference>
<dbReference type="AlphaFoldDB" id="A0A2Z6IC92"/>
<keyword evidence="7 13" id="KW-0819">tRNA processing</keyword>
<keyword evidence="8 13" id="KW-0548">Nucleotidyltransferase</keyword>